<dbReference type="CDD" id="cd03278">
    <property type="entry name" value="ABC_SMC_barmotin"/>
    <property type="match status" value="2"/>
</dbReference>
<keyword evidence="4 6" id="KW-0175">Coiled coil</keyword>
<dbReference type="Pfam" id="PF06470">
    <property type="entry name" value="SMC_hinge"/>
    <property type="match status" value="1"/>
</dbReference>
<evidence type="ECO:0000313" key="9">
    <source>
        <dbReference type="EMBL" id="VAW71308.1"/>
    </source>
</evidence>
<keyword evidence="3" id="KW-0067">ATP-binding</keyword>
<evidence type="ECO:0000256" key="5">
    <source>
        <dbReference type="ARBA" id="ARBA00023125"/>
    </source>
</evidence>
<evidence type="ECO:0000256" key="4">
    <source>
        <dbReference type="ARBA" id="ARBA00023054"/>
    </source>
</evidence>
<dbReference type="GO" id="GO:0005524">
    <property type="term" value="F:ATP binding"/>
    <property type="evidence" value="ECO:0007669"/>
    <property type="project" value="UniProtKB-KW"/>
</dbReference>
<evidence type="ECO:0000256" key="3">
    <source>
        <dbReference type="ARBA" id="ARBA00022840"/>
    </source>
</evidence>
<reference evidence="9" key="1">
    <citation type="submission" date="2018-06" db="EMBL/GenBank/DDBJ databases">
        <authorList>
            <person name="Zhirakovskaya E."/>
        </authorList>
    </citation>
    <scope>NUCLEOTIDE SEQUENCE</scope>
</reference>
<feature type="region of interest" description="Disordered" evidence="7">
    <location>
        <begin position="338"/>
        <end position="365"/>
    </location>
</feature>
<evidence type="ECO:0000256" key="1">
    <source>
        <dbReference type="ARBA" id="ARBA00022490"/>
    </source>
</evidence>
<dbReference type="InterPro" id="IPR003395">
    <property type="entry name" value="RecF/RecN/SMC_N"/>
</dbReference>
<evidence type="ECO:0000256" key="2">
    <source>
        <dbReference type="ARBA" id="ARBA00022741"/>
    </source>
</evidence>
<feature type="coiled-coil region" evidence="6">
    <location>
        <begin position="170"/>
        <end position="257"/>
    </location>
</feature>
<feature type="coiled-coil region" evidence="6">
    <location>
        <begin position="652"/>
        <end position="791"/>
    </location>
</feature>
<sequence>MKLTKIKLAGFKSFVDPTTVNLPSNLIGIVGPNGCGKSNIIDAVRWVMGESSAKHLRGESMTDVIFNGSNARKPVGQAFIELVFDNSDGTVGGQYNNFNEIAVKRMVSRDGSSGYYLNGTKCRKRDITDVFLGTGLGPRSYSIIEQGMISRLIEAKPEELRVYLEEAAGISKYKERRRETENRIKHTRENLDRLNDLRDEVEKQLNRLQRQAKTAEKFTEFKQEERQLKAEALVLRLRDLDREITDEQSRVNQKENRLQEEIAVQRSIEAALEKDRVAQHEANEQFNEIQGKYYGIGGEIARKEQAITHAREMRKKQEDDLSELQQHFDEIQQHIDQDEQKNTELSSSVDESEPALQAAAEQAETSKSLLIDAEQKMHHWQQEWDEFNRKAAEPSKTVQVERIRIEQLERQTSQQQQRLQKLEQESGQLSERLQEQRPDQLQEEVEQLECQKLDLEQQIDSTTGQIVDRKNAIKEVELDLNVARDSFQEQRAKLISLQALQQAALGAEDEQAKVWIEQCQLSDAPLLIDEINVQSGWELAVETVLGANIDSVCVDRIEAVTGLLHSLEKSSISLFENNTALERNEPGTLSAKVSGLNLDGLLAGILVADSLEQAIAMRANLSEQQSIITKEGIWMSRHWLRVVHKAENEISLIERKQQIEKLEIELGVLEQEGLEYKQKLEQHQEYLTDLEIEQSELQADFNKSHQRYAEVSAELKTQQERVIHLERRIAEVQSELTESTELIVQNSEQLSASNTLLSQAEEDVIGLNAQRDTLEEGREQFRQELEESRHQSSADSDVAHKIELEFEGFRNQLQSISSNLQRMQIQIDGLGTRKQELQAGLQESEEPITEMEQQLQEHLDERVKVEAELNESRQQLDEIDNAMRQHEIDRNATEKKIDQVRTKLDAFKMTWQTVKVRRQTVNEQFEETGFEMLPLLELLPELASTKEWDGKVKQVEVRIQRLGAINLAAIDEYTEQLERKEYLDTQLNDINEALETLEAAIRKIDKETKSRFKETFEKVNSGLQDLFPRVFGGGHASLELIGDDLLTAGVAIMARPPGKRNSTIHLLSGGEKALTAVALVFSIFQLNPSPFCMLDEVDAPLDDANVARFCSLVKEMSEQVQFIFITHNKLTMAIANQLSGVTMQEAGVSRMVAVDVDEAVRLAGV</sequence>
<proteinExistence type="inferred from homology"/>
<dbReference type="InterPro" id="IPR011890">
    <property type="entry name" value="SMC_prok"/>
</dbReference>
<feature type="coiled-coil region" evidence="6">
    <location>
        <begin position="980"/>
        <end position="1010"/>
    </location>
</feature>
<evidence type="ECO:0000259" key="8">
    <source>
        <dbReference type="SMART" id="SM00968"/>
    </source>
</evidence>
<dbReference type="InterPro" id="IPR027417">
    <property type="entry name" value="P-loop_NTPase"/>
</dbReference>
<dbReference type="Gene3D" id="3.40.50.300">
    <property type="entry name" value="P-loop containing nucleotide triphosphate hydrolases"/>
    <property type="match status" value="2"/>
</dbReference>
<protein>
    <submittedName>
        <fullName evidence="9">Chromosome partition protein smc</fullName>
    </submittedName>
</protein>
<keyword evidence="2" id="KW-0547">Nucleotide-binding</keyword>
<evidence type="ECO:0000256" key="6">
    <source>
        <dbReference type="SAM" id="Coils"/>
    </source>
</evidence>
<feature type="region of interest" description="Disordered" evidence="7">
    <location>
        <begin position="414"/>
        <end position="438"/>
    </location>
</feature>
<dbReference type="SUPFAM" id="SSF75553">
    <property type="entry name" value="Smc hinge domain"/>
    <property type="match status" value="1"/>
</dbReference>
<accession>A0A3B0XSR2</accession>
<keyword evidence="5" id="KW-0238">DNA-binding</keyword>
<dbReference type="GO" id="GO:0005694">
    <property type="term" value="C:chromosome"/>
    <property type="evidence" value="ECO:0007669"/>
    <property type="project" value="InterPro"/>
</dbReference>
<gene>
    <name evidence="9" type="ORF">MNBD_GAMMA12-2368</name>
</gene>
<organism evidence="9">
    <name type="scientific">hydrothermal vent metagenome</name>
    <dbReference type="NCBI Taxonomy" id="652676"/>
    <lineage>
        <taxon>unclassified sequences</taxon>
        <taxon>metagenomes</taxon>
        <taxon>ecological metagenomes</taxon>
    </lineage>
</organism>
<dbReference type="GO" id="GO:0030261">
    <property type="term" value="P:chromosome condensation"/>
    <property type="evidence" value="ECO:0007669"/>
    <property type="project" value="InterPro"/>
</dbReference>
<dbReference type="SUPFAM" id="SSF90257">
    <property type="entry name" value="Myosin rod fragments"/>
    <property type="match status" value="1"/>
</dbReference>
<dbReference type="NCBIfam" id="TIGR02168">
    <property type="entry name" value="SMC_prok_B"/>
    <property type="match status" value="1"/>
</dbReference>
<dbReference type="InterPro" id="IPR036277">
    <property type="entry name" value="SMC_hinge_sf"/>
</dbReference>
<dbReference type="GO" id="GO:0003677">
    <property type="term" value="F:DNA binding"/>
    <property type="evidence" value="ECO:0007669"/>
    <property type="project" value="UniProtKB-KW"/>
</dbReference>
<dbReference type="GO" id="GO:0007062">
    <property type="term" value="P:sister chromatid cohesion"/>
    <property type="evidence" value="ECO:0007669"/>
    <property type="project" value="InterPro"/>
</dbReference>
<name>A0A3B0XSR2_9ZZZZ</name>
<keyword evidence="1" id="KW-0963">Cytoplasm</keyword>
<feature type="coiled-coil region" evidence="6">
    <location>
        <begin position="841"/>
        <end position="903"/>
    </location>
</feature>
<dbReference type="Pfam" id="PF02463">
    <property type="entry name" value="SMC_N"/>
    <property type="match status" value="1"/>
</dbReference>
<feature type="domain" description="SMC hinge" evidence="8">
    <location>
        <begin position="521"/>
        <end position="618"/>
    </location>
</feature>
<dbReference type="InterPro" id="IPR010935">
    <property type="entry name" value="SMC_hinge"/>
</dbReference>
<dbReference type="PIRSF" id="PIRSF005719">
    <property type="entry name" value="SMC"/>
    <property type="match status" value="1"/>
</dbReference>
<dbReference type="InterPro" id="IPR024704">
    <property type="entry name" value="SMC"/>
</dbReference>
<evidence type="ECO:0000256" key="7">
    <source>
        <dbReference type="SAM" id="MobiDB-lite"/>
    </source>
</evidence>
<dbReference type="HAMAP" id="MF_01894">
    <property type="entry name" value="Smc_prok"/>
    <property type="match status" value="1"/>
</dbReference>
<dbReference type="SUPFAM" id="SSF52540">
    <property type="entry name" value="P-loop containing nucleoside triphosphate hydrolases"/>
    <property type="match status" value="1"/>
</dbReference>
<dbReference type="SMART" id="SM00968">
    <property type="entry name" value="SMC_hinge"/>
    <property type="match status" value="1"/>
</dbReference>
<dbReference type="EMBL" id="UOFL01000017">
    <property type="protein sequence ID" value="VAW71308.1"/>
    <property type="molecule type" value="Genomic_DNA"/>
</dbReference>
<dbReference type="GO" id="GO:0016887">
    <property type="term" value="F:ATP hydrolysis activity"/>
    <property type="evidence" value="ECO:0007669"/>
    <property type="project" value="InterPro"/>
</dbReference>
<dbReference type="PANTHER" id="PTHR43977">
    <property type="entry name" value="STRUCTURAL MAINTENANCE OF CHROMOSOMES PROTEIN 3"/>
    <property type="match status" value="1"/>
</dbReference>
<dbReference type="AlphaFoldDB" id="A0A3B0XSR2"/>